<evidence type="ECO:0000259" key="2">
    <source>
        <dbReference type="Pfam" id="PF20153"/>
    </source>
</evidence>
<feature type="domain" description="DUF6535" evidence="2">
    <location>
        <begin position="26"/>
        <end position="136"/>
    </location>
</feature>
<sequence>LSNIVELLKSSTIVEEKGKDARPEFWAEYKKVSGEFDDKMIDWCNGNMDTLLIFAGLFSGVNTAFIMAMQPNPLDTTNALLVLLIQISLNGPSAAQSTSLSSSTNYPSIFWMQALAYMSLALSLLAAFGAVMGKQW</sequence>
<keyword evidence="1" id="KW-0472">Membrane</keyword>
<feature type="non-terminal residue" evidence="3">
    <location>
        <position position="136"/>
    </location>
</feature>
<evidence type="ECO:0000313" key="4">
    <source>
        <dbReference type="Proteomes" id="UP000054485"/>
    </source>
</evidence>
<protein>
    <recommendedName>
        <fullName evidence="2">DUF6535 domain-containing protein</fullName>
    </recommendedName>
</protein>
<dbReference type="Proteomes" id="UP000054485">
    <property type="component" value="Unassembled WGS sequence"/>
</dbReference>
<reference evidence="4" key="2">
    <citation type="submission" date="2015-01" db="EMBL/GenBank/DDBJ databases">
        <title>Evolutionary Origins and Diversification of the Mycorrhizal Mutualists.</title>
        <authorList>
            <consortium name="DOE Joint Genome Institute"/>
            <consortium name="Mycorrhizal Genomics Consortium"/>
            <person name="Kohler A."/>
            <person name="Kuo A."/>
            <person name="Nagy L.G."/>
            <person name="Floudas D."/>
            <person name="Copeland A."/>
            <person name="Barry K.W."/>
            <person name="Cichocki N."/>
            <person name="Veneault-Fourrey C."/>
            <person name="LaButti K."/>
            <person name="Lindquist E.A."/>
            <person name="Lipzen A."/>
            <person name="Lundell T."/>
            <person name="Morin E."/>
            <person name="Murat C."/>
            <person name="Riley R."/>
            <person name="Ohm R."/>
            <person name="Sun H."/>
            <person name="Tunlid A."/>
            <person name="Henrissat B."/>
            <person name="Grigoriev I.V."/>
            <person name="Hibbett D.S."/>
            <person name="Martin F."/>
        </authorList>
    </citation>
    <scope>NUCLEOTIDE SEQUENCE [LARGE SCALE GENOMIC DNA]</scope>
    <source>
        <strain evidence="4">UH-Slu-Lm8-n1</strain>
    </source>
</reference>
<dbReference type="InterPro" id="IPR045338">
    <property type="entry name" value="DUF6535"/>
</dbReference>
<dbReference type="AlphaFoldDB" id="A0A0D0AR81"/>
<keyword evidence="4" id="KW-1185">Reference proteome</keyword>
<evidence type="ECO:0000313" key="3">
    <source>
        <dbReference type="EMBL" id="KIK40499.1"/>
    </source>
</evidence>
<feature type="transmembrane region" description="Helical" evidence="1">
    <location>
        <begin position="109"/>
        <end position="131"/>
    </location>
</feature>
<name>A0A0D0AR81_9AGAM</name>
<keyword evidence="1" id="KW-1133">Transmembrane helix</keyword>
<keyword evidence="1" id="KW-0812">Transmembrane</keyword>
<dbReference type="HOGENOM" id="CLU_018688_3_0_1"/>
<feature type="transmembrane region" description="Helical" evidence="1">
    <location>
        <begin position="50"/>
        <end position="69"/>
    </location>
</feature>
<dbReference type="STRING" id="930992.A0A0D0AR81"/>
<dbReference type="OrthoDB" id="3219854at2759"/>
<evidence type="ECO:0000256" key="1">
    <source>
        <dbReference type="SAM" id="Phobius"/>
    </source>
</evidence>
<reference evidence="3 4" key="1">
    <citation type="submission" date="2014-04" db="EMBL/GenBank/DDBJ databases">
        <authorList>
            <consortium name="DOE Joint Genome Institute"/>
            <person name="Kuo A."/>
            <person name="Ruytinx J."/>
            <person name="Rineau F."/>
            <person name="Colpaert J."/>
            <person name="Kohler A."/>
            <person name="Nagy L.G."/>
            <person name="Floudas D."/>
            <person name="Copeland A."/>
            <person name="Barry K.W."/>
            <person name="Cichocki N."/>
            <person name="Veneault-Fourrey C."/>
            <person name="LaButti K."/>
            <person name="Lindquist E.A."/>
            <person name="Lipzen A."/>
            <person name="Lundell T."/>
            <person name="Morin E."/>
            <person name="Murat C."/>
            <person name="Sun H."/>
            <person name="Tunlid A."/>
            <person name="Henrissat B."/>
            <person name="Grigoriev I.V."/>
            <person name="Hibbett D.S."/>
            <person name="Martin F."/>
            <person name="Nordberg H.P."/>
            <person name="Cantor M.N."/>
            <person name="Hua S.X."/>
        </authorList>
    </citation>
    <scope>NUCLEOTIDE SEQUENCE [LARGE SCALE GENOMIC DNA]</scope>
    <source>
        <strain evidence="3 4">UH-Slu-Lm8-n1</strain>
    </source>
</reference>
<dbReference type="EMBL" id="KN835300">
    <property type="protein sequence ID" value="KIK40499.1"/>
    <property type="molecule type" value="Genomic_DNA"/>
</dbReference>
<proteinExistence type="predicted"/>
<accession>A0A0D0AR81</accession>
<dbReference type="InParanoid" id="A0A0D0AR81"/>
<feature type="non-terminal residue" evidence="3">
    <location>
        <position position="1"/>
    </location>
</feature>
<gene>
    <name evidence="3" type="ORF">CY34DRAFT_41033</name>
</gene>
<dbReference type="Pfam" id="PF20153">
    <property type="entry name" value="DUF6535"/>
    <property type="match status" value="1"/>
</dbReference>
<organism evidence="3 4">
    <name type="scientific">Suillus luteus UH-Slu-Lm8-n1</name>
    <dbReference type="NCBI Taxonomy" id="930992"/>
    <lineage>
        <taxon>Eukaryota</taxon>
        <taxon>Fungi</taxon>
        <taxon>Dikarya</taxon>
        <taxon>Basidiomycota</taxon>
        <taxon>Agaricomycotina</taxon>
        <taxon>Agaricomycetes</taxon>
        <taxon>Agaricomycetidae</taxon>
        <taxon>Boletales</taxon>
        <taxon>Suillineae</taxon>
        <taxon>Suillaceae</taxon>
        <taxon>Suillus</taxon>
    </lineage>
</organism>